<feature type="domain" description="Protein kinase" evidence="14">
    <location>
        <begin position="417"/>
        <end position="682"/>
    </location>
</feature>
<dbReference type="PROSITE" id="PS01187">
    <property type="entry name" value="EGF_CA"/>
    <property type="match status" value="1"/>
</dbReference>
<dbReference type="Gene3D" id="1.10.510.10">
    <property type="entry name" value="Transferase(Phosphotransferase) domain 1"/>
    <property type="match status" value="1"/>
</dbReference>
<dbReference type="InterPro" id="IPR011009">
    <property type="entry name" value="Kinase-like_dom_sf"/>
</dbReference>
<dbReference type="Pfam" id="PF13947">
    <property type="entry name" value="GUB_WAK_bind"/>
    <property type="match status" value="1"/>
</dbReference>
<evidence type="ECO:0000259" key="14">
    <source>
        <dbReference type="PROSITE" id="PS50011"/>
    </source>
</evidence>
<feature type="signal peptide" evidence="13">
    <location>
        <begin position="1"/>
        <end position="22"/>
    </location>
</feature>
<keyword evidence="2" id="KW-0723">Serine/threonine-protein kinase</keyword>
<keyword evidence="12" id="KW-0812">Transmembrane</keyword>
<keyword evidence="12" id="KW-1133">Transmembrane helix</keyword>
<evidence type="ECO:0000256" key="5">
    <source>
        <dbReference type="ARBA" id="ARBA00022741"/>
    </source>
</evidence>
<feature type="binding site" evidence="10">
    <location>
        <position position="445"/>
    </location>
    <ligand>
        <name>ATP</name>
        <dbReference type="ChEBI" id="CHEBI:30616"/>
    </ligand>
</feature>
<dbReference type="GO" id="GO:0005524">
    <property type="term" value="F:ATP binding"/>
    <property type="evidence" value="ECO:0007669"/>
    <property type="project" value="UniProtKB-UniRule"/>
</dbReference>
<dbReference type="FunFam" id="3.30.200.20:FF:000337">
    <property type="entry name" value="Wall-associated receptor kinase 3"/>
    <property type="match status" value="1"/>
</dbReference>
<keyword evidence="5 10" id="KW-0547">Nucleotide-binding</keyword>
<dbReference type="SMART" id="SM00220">
    <property type="entry name" value="S_TKc"/>
    <property type="match status" value="1"/>
</dbReference>
<dbReference type="GO" id="GO:0007166">
    <property type="term" value="P:cell surface receptor signaling pathway"/>
    <property type="evidence" value="ECO:0007669"/>
    <property type="project" value="InterPro"/>
</dbReference>
<evidence type="ECO:0000256" key="8">
    <source>
        <dbReference type="ARBA" id="ARBA00023157"/>
    </source>
</evidence>
<feature type="chain" id="PRO_5042016531" description="Protein kinase domain-containing protein" evidence="13">
    <location>
        <begin position="23"/>
        <end position="724"/>
    </location>
</feature>
<evidence type="ECO:0000256" key="2">
    <source>
        <dbReference type="ARBA" id="ARBA00022527"/>
    </source>
</evidence>
<dbReference type="CDD" id="cd00054">
    <property type="entry name" value="EGF_CA"/>
    <property type="match status" value="1"/>
</dbReference>
<dbReference type="Gene3D" id="3.30.200.20">
    <property type="entry name" value="Phosphorylase Kinase, domain 1"/>
    <property type="match status" value="1"/>
</dbReference>
<keyword evidence="6" id="KW-0418">Kinase</keyword>
<proteinExistence type="predicted"/>
<sequence length="724" mass="80155">MSRFRMPTVFFLPAMLLSAVAADGLTVKAGCKESCGGVDIPYPFGIGADCFRPGFEILCSSNTSYLAGKTTLSSGIRVLSLSVMPRPEVRVLLPVAFQCFTAKNRRTGYSFGEVDFNPVGVYRISSTHNELFVLGCNTLVYISSGPTGRYRYSYYAGCVAFCNDSRSAQDGACAGVGCCRVDIPPGLTGNSMHLQESEGTWSHIDQEFSPCDYAFIVEKGGYQFKVDNLTNMPTTQAMPMRLDWAIRDSDIQSTGPMYSCAQVVNKTGYTCVSNNSQCVDSTNGPGYICNCTAGYEGNPYLLNGCKNINECARPEEFPCNGECHDTEGSYNCFCRRGYQSDGDPKENPCNPKFSRTAKLALGLTFGVSLMIVAILTTVIKLERSKRKELFRKNGGKALQDVTGLVIFTKEELKKITDNDSNFLGKGRFGNVYKGTLRDNTVVAVKSSIKVSKETKDEFTEEVKIQSKMIHKNILKLIGCCLEVDVPKLVYEFAANGSLEDTLYRRKRPLSLNLRLDIAIGSAEGLKYMHSDAPLVIRHGDIKPGNILLDENFTPKISDFGLSKLLTLEYCIADSVVGPFAYIDPVYRKTGLLTQKSDVYSFGAVLVELVTREQNDNGQERIKRFCRLYAEQGSAQAMFDKEIETDEDIFMLEQIGKLATECLEEDTHNRPYMTEVVERLVMLRRRRKHGITQDRSGPEDTITNGSESTSASVLVPSTPDCYRPT</sequence>
<comment type="subcellular location">
    <subcellularLocation>
        <location evidence="1">Membrane</location>
        <topology evidence="1">Single-pass type I membrane protein</topology>
    </subcellularLocation>
</comment>
<dbReference type="EMBL" id="JAUUTY010000006">
    <property type="protein sequence ID" value="KAK1613881.1"/>
    <property type="molecule type" value="Genomic_DNA"/>
</dbReference>
<evidence type="ECO:0000256" key="11">
    <source>
        <dbReference type="SAM" id="MobiDB-lite"/>
    </source>
</evidence>
<evidence type="ECO:0000256" key="13">
    <source>
        <dbReference type="SAM" id="SignalP"/>
    </source>
</evidence>
<dbReference type="SUPFAM" id="SSF56112">
    <property type="entry name" value="Protein kinase-like (PK-like)"/>
    <property type="match status" value="1"/>
</dbReference>
<protein>
    <recommendedName>
        <fullName evidence="14">Protein kinase domain-containing protein</fullName>
    </recommendedName>
</protein>
<dbReference type="InterPro" id="IPR045274">
    <property type="entry name" value="WAK-like"/>
</dbReference>
<evidence type="ECO:0000256" key="10">
    <source>
        <dbReference type="PROSITE-ProRule" id="PRU10141"/>
    </source>
</evidence>
<dbReference type="GO" id="GO:0005886">
    <property type="term" value="C:plasma membrane"/>
    <property type="evidence" value="ECO:0007669"/>
    <property type="project" value="TreeGrafter"/>
</dbReference>
<evidence type="ECO:0000256" key="4">
    <source>
        <dbReference type="ARBA" id="ARBA00022729"/>
    </source>
</evidence>
<dbReference type="InterPro" id="IPR000742">
    <property type="entry name" value="EGF"/>
</dbReference>
<evidence type="ECO:0000256" key="1">
    <source>
        <dbReference type="ARBA" id="ARBA00004479"/>
    </source>
</evidence>
<dbReference type="GO" id="GO:0004674">
    <property type="term" value="F:protein serine/threonine kinase activity"/>
    <property type="evidence" value="ECO:0007669"/>
    <property type="project" value="UniProtKB-KW"/>
</dbReference>
<evidence type="ECO:0000256" key="6">
    <source>
        <dbReference type="ARBA" id="ARBA00022777"/>
    </source>
</evidence>
<keyword evidence="16" id="KW-1185">Reference proteome</keyword>
<gene>
    <name evidence="15" type="ORF">QYE76_019398</name>
</gene>
<evidence type="ECO:0000256" key="9">
    <source>
        <dbReference type="ARBA" id="ARBA00023180"/>
    </source>
</evidence>
<dbReference type="SUPFAM" id="SSF57196">
    <property type="entry name" value="EGF/Laminin"/>
    <property type="match status" value="1"/>
</dbReference>
<dbReference type="Gene3D" id="2.10.25.10">
    <property type="entry name" value="Laminin"/>
    <property type="match status" value="1"/>
</dbReference>
<dbReference type="PROSITE" id="PS00108">
    <property type="entry name" value="PROTEIN_KINASE_ST"/>
    <property type="match status" value="1"/>
</dbReference>
<dbReference type="PANTHER" id="PTHR27005:SF145">
    <property type="entry name" value="OS10G0142600 PROTEIN"/>
    <property type="match status" value="1"/>
</dbReference>
<evidence type="ECO:0000256" key="3">
    <source>
        <dbReference type="ARBA" id="ARBA00022679"/>
    </source>
</evidence>
<evidence type="ECO:0000256" key="12">
    <source>
        <dbReference type="SAM" id="Phobius"/>
    </source>
</evidence>
<feature type="compositionally biased region" description="Polar residues" evidence="11">
    <location>
        <begin position="700"/>
        <end position="711"/>
    </location>
</feature>
<dbReference type="SMART" id="SM00179">
    <property type="entry name" value="EGF_CA"/>
    <property type="match status" value="1"/>
</dbReference>
<organism evidence="15 16">
    <name type="scientific">Lolium multiflorum</name>
    <name type="common">Italian ryegrass</name>
    <name type="synonym">Lolium perenne subsp. multiflorum</name>
    <dbReference type="NCBI Taxonomy" id="4521"/>
    <lineage>
        <taxon>Eukaryota</taxon>
        <taxon>Viridiplantae</taxon>
        <taxon>Streptophyta</taxon>
        <taxon>Embryophyta</taxon>
        <taxon>Tracheophyta</taxon>
        <taxon>Spermatophyta</taxon>
        <taxon>Magnoliopsida</taxon>
        <taxon>Liliopsida</taxon>
        <taxon>Poales</taxon>
        <taxon>Poaceae</taxon>
        <taxon>BOP clade</taxon>
        <taxon>Pooideae</taxon>
        <taxon>Poodae</taxon>
        <taxon>Poeae</taxon>
        <taxon>Poeae Chloroplast Group 2 (Poeae type)</taxon>
        <taxon>Loliodinae</taxon>
        <taxon>Loliinae</taxon>
        <taxon>Lolium</taxon>
    </lineage>
</organism>
<keyword evidence="7 10" id="KW-0067">ATP-binding</keyword>
<reference evidence="15" key="1">
    <citation type="submission" date="2023-07" db="EMBL/GenBank/DDBJ databases">
        <title>A chromosome-level genome assembly of Lolium multiflorum.</title>
        <authorList>
            <person name="Chen Y."/>
            <person name="Copetti D."/>
            <person name="Kolliker R."/>
            <person name="Studer B."/>
        </authorList>
    </citation>
    <scope>NUCLEOTIDE SEQUENCE</scope>
    <source>
        <strain evidence="15">02402/16</strain>
        <tissue evidence="15">Leaf</tissue>
    </source>
</reference>
<dbReference type="GO" id="GO:0030247">
    <property type="term" value="F:polysaccharide binding"/>
    <property type="evidence" value="ECO:0007669"/>
    <property type="project" value="InterPro"/>
</dbReference>
<dbReference type="PROSITE" id="PS50011">
    <property type="entry name" value="PROTEIN_KINASE_DOM"/>
    <property type="match status" value="1"/>
</dbReference>
<dbReference type="InterPro" id="IPR008271">
    <property type="entry name" value="Ser/Thr_kinase_AS"/>
</dbReference>
<keyword evidence="8" id="KW-1015">Disulfide bond</keyword>
<dbReference type="InterPro" id="IPR000719">
    <property type="entry name" value="Prot_kinase_dom"/>
</dbReference>
<dbReference type="GO" id="GO:0005509">
    <property type="term" value="F:calcium ion binding"/>
    <property type="evidence" value="ECO:0007669"/>
    <property type="project" value="InterPro"/>
</dbReference>
<dbReference type="InterPro" id="IPR017441">
    <property type="entry name" value="Protein_kinase_ATP_BS"/>
</dbReference>
<dbReference type="InterPro" id="IPR018097">
    <property type="entry name" value="EGF_Ca-bd_CS"/>
</dbReference>
<dbReference type="PROSITE" id="PS00107">
    <property type="entry name" value="PROTEIN_KINASE_ATP"/>
    <property type="match status" value="1"/>
</dbReference>
<keyword evidence="9" id="KW-0325">Glycoprotein</keyword>
<feature type="transmembrane region" description="Helical" evidence="12">
    <location>
        <begin position="359"/>
        <end position="381"/>
    </location>
</feature>
<accession>A0AAD8VQD8</accession>
<dbReference type="InterPro" id="IPR025287">
    <property type="entry name" value="WAK_GUB"/>
</dbReference>
<dbReference type="Pfam" id="PF07714">
    <property type="entry name" value="PK_Tyr_Ser-Thr"/>
    <property type="match status" value="1"/>
</dbReference>
<keyword evidence="4 13" id="KW-0732">Signal</keyword>
<dbReference type="InterPro" id="IPR001881">
    <property type="entry name" value="EGF-like_Ca-bd_dom"/>
</dbReference>
<evidence type="ECO:0000313" key="15">
    <source>
        <dbReference type="EMBL" id="KAK1613881.1"/>
    </source>
</evidence>
<evidence type="ECO:0000313" key="16">
    <source>
        <dbReference type="Proteomes" id="UP001231189"/>
    </source>
</evidence>
<feature type="region of interest" description="Disordered" evidence="11">
    <location>
        <begin position="687"/>
        <end position="724"/>
    </location>
</feature>
<dbReference type="Proteomes" id="UP001231189">
    <property type="component" value="Unassembled WGS sequence"/>
</dbReference>
<dbReference type="SMART" id="SM00181">
    <property type="entry name" value="EGF"/>
    <property type="match status" value="2"/>
</dbReference>
<evidence type="ECO:0000256" key="7">
    <source>
        <dbReference type="ARBA" id="ARBA00022840"/>
    </source>
</evidence>
<dbReference type="InterPro" id="IPR001245">
    <property type="entry name" value="Ser-Thr/Tyr_kinase_cat_dom"/>
</dbReference>
<keyword evidence="3" id="KW-0808">Transferase</keyword>
<dbReference type="PANTHER" id="PTHR27005">
    <property type="entry name" value="WALL-ASSOCIATED RECEPTOR KINASE-LIKE 21"/>
    <property type="match status" value="1"/>
</dbReference>
<name>A0AAD8VQD8_LOLMU</name>
<keyword evidence="12" id="KW-0472">Membrane</keyword>
<comment type="caution">
    <text evidence="15">The sequence shown here is derived from an EMBL/GenBank/DDBJ whole genome shotgun (WGS) entry which is preliminary data.</text>
</comment>
<dbReference type="AlphaFoldDB" id="A0AAD8VQD8"/>